<name>A0A6G0YNA8_APHCR</name>
<evidence type="ECO:0000313" key="1">
    <source>
        <dbReference type="EMBL" id="KAF0758790.1"/>
    </source>
</evidence>
<dbReference type="Proteomes" id="UP000478052">
    <property type="component" value="Unassembled WGS sequence"/>
</dbReference>
<comment type="caution">
    <text evidence="1">The sequence shown here is derived from an EMBL/GenBank/DDBJ whole genome shotgun (WGS) entry which is preliminary data.</text>
</comment>
<dbReference type="AlphaFoldDB" id="A0A6G0YNA8"/>
<evidence type="ECO:0000313" key="2">
    <source>
        <dbReference type="Proteomes" id="UP000478052"/>
    </source>
</evidence>
<keyword evidence="2" id="KW-1185">Reference proteome</keyword>
<reference evidence="1 2" key="1">
    <citation type="submission" date="2019-08" db="EMBL/GenBank/DDBJ databases">
        <title>Whole genome of Aphis craccivora.</title>
        <authorList>
            <person name="Voronova N.V."/>
            <person name="Shulinski R.S."/>
            <person name="Bandarenka Y.V."/>
            <person name="Zhorov D.G."/>
            <person name="Warner D."/>
        </authorList>
    </citation>
    <scope>NUCLEOTIDE SEQUENCE [LARGE SCALE GENOMIC DNA]</scope>
    <source>
        <strain evidence="1">180601</strain>
        <tissue evidence="1">Whole Body</tissue>
    </source>
</reference>
<accession>A0A6G0YNA8</accession>
<dbReference type="EMBL" id="VUJU01003199">
    <property type="protein sequence ID" value="KAF0758790.1"/>
    <property type="molecule type" value="Genomic_DNA"/>
</dbReference>
<protein>
    <submittedName>
        <fullName evidence="1">Uncharacterized protein</fullName>
    </submittedName>
</protein>
<gene>
    <name evidence="1" type="ORF">FWK35_00028848</name>
</gene>
<sequence>MLKRKLVNRKNLRCTLSTWQALSAVWGSQITAPYSIIGWTNEQYRTFNDEVRLRSFDNLIIIPSILRALQEAISM</sequence>
<organism evidence="1 2">
    <name type="scientific">Aphis craccivora</name>
    <name type="common">Cowpea aphid</name>
    <dbReference type="NCBI Taxonomy" id="307492"/>
    <lineage>
        <taxon>Eukaryota</taxon>
        <taxon>Metazoa</taxon>
        <taxon>Ecdysozoa</taxon>
        <taxon>Arthropoda</taxon>
        <taxon>Hexapoda</taxon>
        <taxon>Insecta</taxon>
        <taxon>Pterygota</taxon>
        <taxon>Neoptera</taxon>
        <taxon>Paraneoptera</taxon>
        <taxon>Hemiptera</taxon>
        <taxon>Sternorrhyncha</taxon>
        <taxon>Aphidomorpha</taxon>
        <taxon>Aphidoidea</taxon>
        <taxon>Aphididae</taxon>
        <taxon>Aphidini</taxon>
        <taxon>Aphis</taxon>
        <taxon>Aphis</taxon>
    </lineage>
</organism>
<proteinExistence type="predicted"/>